<keyword evidence="11" id="KW-1185">Reference proteome</keyword>
<evidence type="ECO:0000256" key="6">
    <source>
        <dbReference type="ARBA" id="ARBA00022786"/>
    </source>
</evidence>
<evidence type="ECO:0000256" key="1">
    <source>
        <dbReference type="ARBA" id="ARBA00000900"/>
    </source>
</evidence>
<feature type="domain" description="RING-type" evidence="9">
    <location>
        <begin position="34"/>
        <end position="75"/>
    </location>
</feature>
<dbReference type="Gene3D" id="3.30.40.10">
    <property type="entry name" value="Zinc/RING finger domain, C3HC4 (zinc finger)"/>
    <property type="match status" value="1"/>
</dbReference>
<dbReference type="GO" id="GO:0061630">
    <property type="term" value="F:ubiquitin protein ligase activity"/>
    <property type="evidence" value="ECO:0007669"/>
    <property type="project" value="UniProtKB-EC"/>
</dbReference>
<keyword evidence="4" id="KW-0479">Metal-binding</keyword>
<protein>
    <recommendedName>
        <fullName evidence="2">RING-type E3 ubiquitin transferase</fullName>
        <ecNumber evidence="2">2.3.2.27</ecNumber>
    </recommendedName>
</protein>
<gene>
    <name evidence="10" type="ORF">MKW98_029829</name>
</gene>
<dbReference type="SMART" id="SM00184">
    <property type="entry name" value="RING"/>
    <property type="match status" value="1"/>
</dbReference>
<evidence type="ECO:0000256" key="8">
    <source>
        <dbReference type="PROSITE-ProRule" id="PRU00175"/>
    </source>
</evidence>
<evidence type="ECO:0000256" key="2">
    <source>
        <dbReference type="ARBA" id="ARBA00012483"/>
    </source>
</evidence>
<comment type="catalytic activity">
    <reaction evidence="1">
        <text>S-ubiquitinyl-[E2 ubiquitin-conjugating enzyme]-L-cysteine + [acceptor protein]-L-lysine = [E2 ubiquitin-conjugating enzyme]-L-cysteine + N(6)-ubiquitinyl-[acceptor protein]-L-lysine.</text>
        <dbReference type="EC" id="2.3.2.27"/>
    </reaction>
</comment>
<keyword evidence="6" id="KW-0833">Ubl conjugation pathway</keyword>
<comment type="caution">
    <text evidence="10">The sequence shown here is derived from an EMBL/GenBank/DDBJ whole genome shotgun (WGS) entry which is preliminary data.</text>
</comment>
<evidence type="ECO:0000256" key="7">
    <source>
        <dbReference type="ARBA" id="ARBA00022833"/>
    </source>
</evidence>
<dbReference type="PANTHER" id="PTHR22937:SF222">
    <property type="entry name" value="RING-TYPE E3 UBIQUITIN TRANSFERASE"/>
    <property type="match status" value="1"/>
</dbReference>
<keyword evidence="7" id="KW-0862">Zinc</keyword>
<evidence type="ECO:0000313" key="11">
    <source>
        <dbReference type="Proteomes" id="UP001202328"/>
    </source>
</evidence>
<name>A0AAD4TJK9_9MAGN</name>
<dbReference type="EC" id="2.3.2.27" evidence="2"/>
<evidence type="ECO:0000256" key="4">
    <source>
        <dbReference type="ARBA" id="ARBA00022723"/>
    </source>
</evidence>
<organism evidence="10 11">
    <name type="scientific">Papaver atlanticum</name>
    <dbReference type="NCBI Taxonomy" id="357466"/>
    <lineage>
        <taxon>Eukaryota</taxon>
        <taxon>Viridiplantae</taxon>
        <taxon>Streptophyta</taxon>
        <taxon>Embryophyta</taxon>
        <taxon>Tracheophyta</taxon>
        <taxon>Spermatophyta</taxon>
        <taxon>Magnoliopsida</taxon>
        <taxon>Ranunculales</taxon>
        <taxon>Papaveraceae</taxon>
        <taxon>Papaveroideae</taxon>
        <taxon>Papaver</taxon>
    </lineage>
</organism>
<dbReference type="InterPro" id="IPR045191">
    <property type="entry name" value="MBR1/2-like"/>
</dbReference>
<proteinExistence type="predicted"/>
<keyword evidence="3" id="KW-0808">Transferase</keyword>
<dbReference type="InterPro" id="IPR001841">
    <property type="entry name" value="Znf_RING"/>
</dbReference>
<keyword evidence="5 8" id="KW-0863">Zinc-finger</keyword>
<dbReference type="PROSITE" id="PS50089">
    <property type="entry name" value="ZF_RING_2"/>
    <property type="match status" value="1"/>
</dbReference>
<sequence length="90" mass="10290">MVKRGLPKETISRELKTRVCTTSVESAEEETEICTICQDGYENMDKVATLDCKHEYHQDCITQWLLQKNVCPVCNRQALEAHGPKAMEEC</sequence>
<dbReference type="Pfam" id="PF13639">
    <property type="entry name" value="zf-RING_2"/>
    <property type="match status" value="1"/>
</dbReference>
<dbReference type="InterPro" id="IPR013083">
    <property type="entry name" value="Znf_RING/FYVE/PHD"/>
</dbReference>
<dbReference type="SUPFAM" id="SSF57850">
    <property type="entry name" value="RING/U-box"/>
    <property type="match status" value="1"/>
</dbReference>
<dbReference type="Proteomes" id="UP001202328">
    <property type="component" value="Unassembled WGS sequence"/>
</dbReference>
<evidence type="ECO:0000313" key="10">
    <source>
        <dbReference type="EMBL" id="KAI3959792.1"/>
    </source>
</evidence>
<dbReference type="PANTHER" id="PTHR22937">
    <property type="entry name" value="E3 UBIQUITIN-PROTEIN LIGASE RNF165"/>
    <property type="match status" value="1"/>
</dbReference>
<dbReference type="GO" id="GO:0008270">
    <property type="term" value="F:zinc ion binding"/>
    <property type="evidence" value="ECO:0007669"/>
    <property type="project" value="UniProtKB-KW"/>
</dbReference>
<reference evidence="10" key="1">
    <citation type="submission" date="2022-04" db="EMBL/GenBank/DDBJ databases">
        <title>A functionally conserved STORR gene fusion in Papaver species that diverged 16.8 million years ago.</title>
        <authorList>
            <person name="Catania T."/>
        </authorList>
    </citation>
    <scope>NUCLEOTIDE SEQUENCE</scope>
    <source>
        <strain evidence="10">S-188037</strain>
    </source>
</reference>
<dbReference type="AlphaFoldDB" id="A0AAD4TJK9"/>
<dbReference type="EMBL" id="JAJJMB010000969">
    <property type="protein sequence ID" value="KAI3959792.1"/>
    <property type="molecule type" value="Genomic_DNA"/>
</dbReference>
<evidence type="ECO:0000259" key="9">
    <source>
        <dbReference type="PROSITE" id="PS50089"/>
    </source>
</evidence>
<evidence type="ECO:0000256" key="5">
    <source>
        <dbReference type="ARBA" id="ARBA00022771"/>
    </source>
</evidence>
<evidence type="ECO:0000256" key="3">
    <source>
        <dbReference type="ARBA" id="ARBA00022679"/>
    </source>
</evidence>
<accession>A0AAD4TJK9</accession>